<evidence type="ECO:0000313" key="1">
    <source>
        <dbReference type="EMBL" id="CAA9528617.1"/>
    </source>
</evidence>
<dbReference type="EMBL" id="CADCVT010000382">
    <property type="protein sequence ID" value="CAA9528617.1"/>
    <property type="molecule type" value="Genomic_DNA"/>
</dbReference>
<name>A0A6J4TNP5_9ACTN</name>
<dbReference type="Pfam" id="PF06224">
    <property type="entry name" value="AlkZ-like"/>
    <property type="match status" value="1"/>
</dbReference>
<dbReference type="InterPro" id="IPR009351">
    <property type="entry name" value="AlkZ-like"/>
</dbReference>
<organism evidence="1">
    <name type="scientific">uncultured Solirubrobacteraceae bacterium</name>
    <dbReference type="NCBI Taxonomy" id="1162706"/>
    <lineage>
        <taxon>Bacteria</taxon>
        <taxon>Bacillati</taxon>
        <taxon>Actinomycetota</taxon>
        <taxon>Thermoleophilia</taxon>
        <taxon>Solirubrobacterales</taxon>
        <taxon>Solirubrobacteraceae</taxon>
        <taxon>environmental samples</taxon>
    </lineage>
</organism>
<proteinExistence type="predicted"/>
<reference evidence="1" key="1">
    <citation type="submission" date="2020-02" db="EMBL/GenBank/DDBJ databases">
        <authorList>
            <person name="Meier V. D."/>
        </authorList>
    </citation>
    <scope>NUCLEOTIDE SEQUENCE</scope>
    <source>
        <strain evidence="1">AVDCRST_MAG85</strain>
    </source>
</reference>
<gene>
    <name evidence="1" type="ORF">AVDCRST_MAG85-3467</name>
</gene>
<dbReference type="PANTHER" id="PTHR38479:SF2">
    <property type="entry name" value="WINGED HELIX DNA-BINDING DOMAIN-CONTAINING PROTEIN"/>
    <property type="match status" value="1"/>
</dbReference>
<dbReference type="AlphaFoldDB" id="A0A6J4TNP5"/>
<accession>A0A6J4TNP5</accession>
<dbReference type="PANTHER" id="PTHR38479">
    <property type="entry name" value="LMO0824 PROTEIN"/>
    <property type="match status" value="1"/>
</dbReference>
<feature type="non-terminal residue" evidence="1">
    <location>
        <position position="1"/>
    </location>
</feature>
<evidence type="ECO:0008006" key="2">
    <source>
        <dbReference type="Google" id="ProtNLM"/>
    </source>
</evidence>
<protein>
    <recommendedName>
        <fullName evidence="2">Winged helix DNA-binding domain-containing protein</fullName>
    </recommendedName>
</protein>
<sequence length="300" mass="32905">TTLFRSVVRGAIHAIAPGDFALLGRALVSDDDKELGAQLGQQVRRLASEHAIAPTEALEEVTAATLDALAEKGSLDKNGLHDALRQRVGEDLMPWCKGCKSHHVAPMLWRYATIRAGARLDADRRYVRADPGPSPAASDAVYRFLRFYGPATPADFAEWGGIGKPHAKRLWSEVESDLAELQVEKKVAWVAREDTAALESPPEAEGIRLLPPGDPYLQKVNRPLLTPDAELRKRLFRPVASPGAVLRDGRLAGLWRVRDNRGRTEITVEPLDGLTRAEIDDEANRVAQLRDAEQATVLLA</sequence>